<gene>
    <name evidence="15" type="ORF">LRAMOSA01698</name>
</gene>
<comment type="catalytic activity">
    <reaction evidence="8">
        <text>S-nitrosoglutathione + NADH + H(+) = S-(hydroxysulfenamide)glutathione + NAD(+)</text>
        <dbReference type="Rhea" id="RHEA:78371"/>
        <dbReference type="ChEBI" id="CHEBI:15378"/>
        <dbReference type="ChEBI" id="CHEBI:57540"/>
        <dbReference type="ChEBI" id="CHEBI:57945"/>
        <dbReference type="ChEBI" id="CHEBI:145544"/>
        <dbReference type="ChEBI" id="CHEBI:229723"/>
    </reaction>
</comment>
<dbReference type="PANTHER" id="PTHR43880">
    <property type="entry name" value="ALCOHOL DEHYDROGENASE"/>
    <property type="match status" value="1"/>
</dbReference>
<dbReference type="GO" id="GO:0106322">
    <property type="term" value="F:S-(hydroxymethyl)glutathione dehydrogenase (NAD+) activity"/>
    <property type="evidence" value="ECO:0007669"/>
    <property type="project" value="RHEA"/>
</dbReference>
<dbReference type="CDD" id="cd08300">
    <property type="entry name" value="alcohol_DH_class_III"/>
    <property type="match status" value="1"/>
</dbReference>
<dbReference type="GO" id="GO:0106321">
    <property type="term" value="F:S-(hydroxymethyl)glutathione dehydrogenase (NADP+) activity"/>
    <property type="evidence" value="ECO:0007669"/>
    <property type="project" value="RHEA"/>
</dbReference>
<comment type="similarity">
    <text evidence="2 12">Belongs to the zinc-containing alcohol dehydrogenase family. Class-III subfamily.</text>
</comment>
<comment type="catalytic activity">
    <reaction evidence="7">
        <text>S-(hydroxymethyl)glutathione + NADP(+) = S-formylglutathione + NADPH + H(+)</text>
        <dbReference type="Rhea" id="RHEA:19981"/>
        <dbReference type="ChEBI" id="CHEBI:15378"/>
        <dbReference type="ChEBI" id="CHEBI:57688"/>
        <dbReference type="ChEBI" id="CHEBI:57783"/>
        <dbReference type="ChEBI" id="CHEBI:58349"/>
        <dbReference type="ChEBI" id="CHEBI:58758"/>
        <dbReference type="EC" id="1.1.1.284"/>
    </reaction>
</comment>
<dbReference type="SUPFAM" id="SSF51735">
    <property type="entry name" value="NAD(P)-binding Rossmann-fold domains"/>
    <property type="match status" value="1"/>
</dbReference>
<keyword evidence="4 12" id="KW-0862">Zinc</keyword>
<evidence type="ECO:0000256" key="4">
    <source>
        <dbReference type="ARBA" id="ARBA00022833"/>
    </source>
</evidence>
<dbReference type="NCBIfam" id="TIGR02818">
    <property type="entry name" value="adh_III_F_hyde"/>
    <property type="match status" value="1"/>
</dbReference>
<dbReference type="GO" id="GO:0033833">
    <property type="term" value="F:hydroxymethylfurfural reductase (NADH) activity"/>
    <property type="evidence" value="ECO:0007669"/>
    <property type="project" value="EnsemblFungi"/>
</dbReference>
<accession>A0A077WKU6</accession>
<proteinExistence type="inferred from homology"/>
<evidence type="ECO:0000259" key="13">
    <source>
        <dbReference type="Pfam" id="PF00107"/>
    </source>
</evidence>
<keyword evidence="6 12" id="KW-0520">NAD</keyword>
<dbReference type="Gene3D" id="3.40.50.720">
    <property type="entry name" value="NAD(P)-binding Rossmann-like Domain"/>
    <property type="match status" value="1"/>
</dbReference>
<evidence type="ECO:0000256" key="11">
    <source>
        <dbReference type="ARBA" id="ARBA00049243"/>
    </source>
</evidence>
<dbReference type="PANTHER" id="PTHR43880:SF12">
    <property type="entry name" value="ALCOHOL DEHYDROGENASE CLASS-3"/>
    <property type="match status" value="1"/>
</dbReference>
<organism evidence="15">
    <name type="scientific">Lichtheimia ramosa</name>
    <dbReference type="NCBI Taxonomy" id="688394"/>
    <lineage>
        <taxon>Eukaryota</taxon>
        <taxon>Fungi</taxon>
        <taxon>Fungi incertae sedis</taxon>
        <taxon>Mucoromycota</taxon>
        <taxon>Mucoromycotina</taxon>
        <taxon>Mucoromycetes</taxon>
        <taxon>Mucorales</taxon>
        <taxon>Lichtheimiaceae</taxon>
        <taxon>Lichtheimia</taxon>
    </lineage>
</organism>
<dbReference type="PROSITE" id="PS00059">
    <property type="entry name" value="ADH_ZINC"/>
    <property type="match status" value="1"/>
</dbReference>
<evidence type="ECO:0000259" key="14">
    <source>
        <dbReference type="Pfam" id="PF08240"/>
    </source>
</evidence>
<evidence type="ECO:0000256" key="7">
    <source>
        <dbReference type="ARBA" id="ARBA00047793"/>
    </source>
</evidence>
<comment type="catalytic activity">
    <reaction evidence="11">
        <text>a primary alcohol + NAD(+) = an aldehyde + NADH + H(+)</text>
        <dbReference type="Rhea" id="RHEA:10736"/>
        <dbReference type="ChEBI" id="CHEBI:15378"/>
        <dbReference type="ChEBI" id="CHEBI:15734"/>
        <dbReference type="ChEBI" id="CHEBI:17478"/>
        <dbReference type="ChEBI" id="CHEBI:57540"/>
        <dbReference type="ChEBI" id="CHEBI:57945"/>
        <dbReference type="EC" id="1.1.1.1"/>
    </reaction>
</comment>
<dbReference type="InterPro" id="IPR013149">
    <property type="entry name" value="ADH-like_C"/>
</dbReference>
<dbReference type="InterPro" id="IPR014183">
    <property type="entry name" value="ADH_3"/>
</dbReference>
<evidence type="ECO:0000256" key="9">
    <source>
        <dbReference type="ARBA" id="ARBA00048110"/>
    </source>
</evidence>
<dbReference type="SUPFAM" id="SSF50129">
    <property type="entry name" value="GroES-like"/>
    <property type="match status" value="2"/>
</dbReference>
<dbReference type="GO" id="GO:0046294">
    <property type="term" value="P:formaldehyde catabolic process"/>
    <property type="evidence" value="ECO:0007669"/>
    <property type="project" value="EnsemblFungi"/>
</dbReference>
<dbReference type="InterPro" id="IPR011032">
    <property type="entry name" value="GroES-like_sf"/>
</dbReference>
<reference evidence="15" key="1">
    <citation type="journal article" date="2014" name="Genome Announc.">
        <title>De novo whole-genome sequence and genome annotation of Lichtheimia ramosa.</title>
        <authorList>
            <person name="Linde J."/>
            <person name="Schwartze V."/>
            <person name="Binder U."/>
            <person name="Lass-Florl C."/>
            <person name="Voigt K."/>
            <person name="Horn F."/>
        </authorList>
    </citation>
    <scope>NUCLEOTIDE SEQUENCE</scope>
    <source>
        <strain evidence="15">JMRC FSU:6197</strain>
    </source>
</reference>
<name>A0A077WKU6_9FUNG</name>
<dbReference type="InterPro" id="IPR013154">
    <property type="entry name" value="ADH-like_N"/>
</dbReference>
<feature type="domain" description="Alcohol dehydrogenase-like N-terminal" evidence="14">
    <location>
        <begin position="34"/>
        <end position="162"/>
    </location>
</feature>
<evidence type="ECO:0000313" key="15">
    <source>
        <dbReference type="EMBL" id="CDS07749.1"/>
    </source>
</evidence>
<feature type="domain" description="Alcohol dehydrogenase-like C-terminal" evidence="13">
    <location>
        <begin position="205"/>
        <end position="328"/>
    </location>
</feature>
<evidence type="ECO:0000256" key="12">
    <source>
        <dbReference type="RuleBase" id="RU362016"/>
    </source>
</evidence>
<dbReference type="GO" id="GO:0004022">
    <property type="term" value="F:alcohol dehydrogenase (NAD+) activity"/>
    <property type="evidence" value="ECO:0007669"/>
    <property type="project" value="UniProtKB-EC"/>
</dbReference>
<keyword evidence="5 12" id="KW-0560">Oxidoreductase</keyword>
<dbReference type="AlphaFoldDB" id="A0A077WKU6"/>
<comment type="catalytic activity">
    <reaction evidence="9 12">
        <text>S-(hydroxymethyl)glutathione + NAD(+) = S-formylglutathione + NADH + H(+)</text>
        <dbReference type="Rhea" id="RHEA:19985"/>
        <dbReference type="ChEBI" id="CHEBI:15378"/>
        <dbReference type="ChEBI" id="CHEBI:57540"/>
        <dbReference type="ChEBI" id="CHEBI:57688"/>
        <dbReference type="ChEBI" id="CHEBI:57945"/>
        <dbReference type="ChEBI" id="CHEBI:58758"/>
        <dbReference type="EC" id="1.1.1.284"/>
    </reaction>
</comment>
<evidence type="ECO:0000256" key="5">
    <source>
        <dbReference type="ARBA" id="ARBA00023002"/>
    </source>
</evidence>
<keyword evidence="3 12" id="KW-0479">Metal-binding</keyword>
<comment type="catalytic activity">
    <reaction evidence="10">
        <text>a secondary alcohol + NAD(+) = a ketone + NADH + H(+)</text>
        <dbReference type="Rhea" id="RHEA:10740"/>
        <dbReference type="ChEBI" id="CHEBI:15378"/>
        <dbReference type="ChEBI" id="CHEBI:17087"/>
        <dbReference type="ChEBI" id="CHEBI:35681"/>
        <dbReference type="ChEBI" id="CHEBI:57540"/>
        <dbReference type="ChEBI" id="CHEBI:57945"/>
        <dbReference type="EC" id="1.1.1.1"/>
    </reaction>
</comment>
<evidence type="ECO:0000256" key="1">
    <source>
        <dbReference type="ARBA" id="ARBA00001947"/>
    </source>
</evidence>
<dbReference type="FunFam" id="3.90.180.10:FF:000001">
    <property type="entry name" value="S-(hydroxymethyl)glutathione dehydrogenase"/>
    <property type="match status" value="1"/>
</dbReference>
<dbReference type="EMBL" id="LK023324">
    <property type="protein sequence ID" value="CDS07749.1"/>
    <property type="molecule type" value="Genomic_DNA"/>
</dbReference>
<dbReference type="InterPro" id="IPR036291">
    <property type="entry name" value="NAD(P)-bd_dom_sf"/>
</dbReference>
<dbReference type="GO" id="GO:0000947">
    <property type="term" value="P:amino acid catabolic process to alcohol via Ehrlich pathway"/>
    <property type="evidence" value="ECO:0007669"/>
    <property type="project" value="EnsemblFungi"/>
</dbReference>
<dbReference type="OrthoDB" id="417550at2759"/>
<dbReference type="EC" id="1.1.1.284" evidence="12"/>
<evidence type="ECO:0000256" key="2">
    <source>
        <dbReference type="ARBA" id="ARBA00010902"/>
    </source>
</evidence>
<sequence>MSTAGQVIKCRAAVAWEAGKPLSIEQVEVAPPKAHEVRIKILYTGVCHTDAYTLSGSDPEGVFPAILGHEGGGIVESVGEGVTEVAPGDHVIPLYTAECRKCKFCLSGKTNLCGSVRATQGRGLMPDETTRFTCKGKTIYHYMGCSTFSEYTVVADVSVVKVDPKPSLQKLCLLGCGITTGFGAATKTAKVTAGSSVAIFGMGCVGLSVAQGCVNNGASRIIAVDVNPGKEKVAREFGCTEFINPNDYDKPIQQVLVDMTDGGLDYTFDCTGNVNVMRAALEACHKGWGESTIIGVAAAGQEISTRPFQLVTGRVWRGSAFGGVKGRTEMGGLVQKYLDGKLKVDEFITHTFELNDINKAFDAMHSGSCIRAVVDVAKP</sequence>
<evidence type="ECO:0000256" key="8">
    <source>
        <dbReference type="ARBA" id="ARBA00047901"/>
    </source>
</evidence>
<protein>
    <recommendedName>
        <fullName evidence="12">S-(hydroxymethyl)glutathione dehydrogenase</fullName>
        <ecNumber evidence="12">1.1.1.284</ecNumber>
    </recommendedName>
</protein>
<evidence type="ECO:0000256" key="3">
    <source>
        <dbReference type="ARBA" id="ARBA00022723"/>
    </source>
</evidence>
<dbReference type="Pfam" id="PF00107">
    <property type="entry name" value="ADH_zinc_N"/>
    <property type="match status" value="1"/>
</dbReference>
<dbReference type="FunFam" id="3.40.50.720:FF:000003">
    <property type="entry name" value="S-(hydroxymethyl)glutathione dehydrogenase"/>
    <property type="match status" value="1"/>
</dbReference>
<dbReference type="InterPro" id="IPR002328">
    <property type="entry name" value="ADH_Zn_CS"/>
</dbReference>
<dbReference type="Gene3D" id="3.90.180.10">
    <property type="entry name" value="Medium-chain alcohol dehydrogenases, catalytic domain"/>
    <property type="match status" value="1"/>
</dbReference>
<dbReference type="GO" id="GO:0005829">
    <property type="term" value="C:cytosol"/>
    <property type="evidence" value="ECO:0007669"/>
    <property type="project" value="TreeGrafter"/>
</dbReference>
<dbReference type="GO" id="GO:0008270">
    <property type="term" value="F:zinc ion binding"/>
    <property type="evidence" value="ECO:0007669"/>
    <property type="project" value="InterPro"/>
</dbReference>
<dbReference type="Pfam" id="PF08240">
    <property type="entry name" value="ADH_N"/>
    <property type="match status" value="1"/>
</dbReference>
<comment type="cofactor">
    <cofactor evidence="1 12">
        <name>Zn(2+)</name>
        <dbReference type="ChEBI" id="CHEBI:29105"/>
    </cofactor>
</comment>
<dbReference type="GO" id="GO:0033859">
    <property type="term" value="P:furaldehyde metabolic process"/>
    <property type="evidence" value="ECO:0007669"/>
    <property type="project" value="EnsemblFungi"/>
</dbReference>
<evidence type="ECO:0000256" key="6">
    <source>
        <dbReference type="ARBA" id="ARBA00023027"/>
    </source>
</evidence>
<dbReference type="GO" id="GO:0080007">
    <property type="term" value="F:S-nitrosoglutathione reductase (NADH) activity"/>
    <property type="evidence" value="ECO:0007669"/>
    <property type="project" value="RHEA"/>
</dbReference>
<evidence type="ECO:0000256" key="10">
    <source>
        <dbReference type="ARBA" id="ARBA00049164"/>
    </source>
</evidence>